<evidence type="ECO:0000256" key="5">
    <source>
        <dbReference type="ARBA" id="ARBA00029447"/>
    </source>
</evidence>
<evidence type="ECO:0000256" key="1">
    <source>
        <dbReference type="ARBA" id="ARBA00004236"/>
    </source>
</evidence>
<dbReference type="OrthoDB" id="2168386at2"/>
<dbReference type="Gene3D" id="1.10.287.950">
    <property type="entry name" value="Methyl-accepting chemotaxis protein"/>
    <property type="match status" value="1"/>
</dbReference>
<dbReference type="PROSITE" id="PS50885">
    <property type="entry name" value="HAMP"/>
    <property type="match status" value="1"/>
</dbReference>
<organism evidence="11 12">
    <name type="scientific">Metabacillus lacus</name>
    <dbReference type="NCBI Taxonomy" id="1983721"/>
    <lineage>
        <taxon>Bacteria</taxon>
        <taxon>Bacillati</taxon>
        <taxon>Bacillota</taxon>
        <taxon>Bacilli</taxon>
        <taxon>Bacillales</taxon>
        <taxon>Bacillaceae</taxon>
        <taxon>Metabacillus</taxon>
    </lineage>
</organism>
<dbReference type="PANTHER" id="PTHR32089">
    <property type="entry name" value="METHYL-ACCEPTING CHEMOTAXIS PROTEIN MCPB"/>
    <property type="match status" value="1"/>
</dbReference>
<evidence type="ECO:0000256" key="3">
    <source>
        <dbReference type="ARBA" id="ARBA00023136"/>
    </source>
</evidence>
<feature type="transmembrane region" description="Helical" evidence="8">
    <location>
        <begin position="194"/>
        <end position="215"/>
    </location>
</feature>
<dbReference type="InterPro" id="IPR004089">
    <property type="entry name" value="MCPsignal_dom"/>
</dbReference>
<feature type="domain" description="Methyl-accepting transducer" evidence="9">
    <location>
        <begin position="288"/>
        <end position="524"/>
    </location>
</feature>
<dbReference type="PROSITE" id="PS50111">
    <property type="entry name" value="CHEMOTAXIS_TRANSDUC_2"/>
    <property type="match status" value="1"/>
</dbReference>
<feature type="domain" description="HAMP" evidence="10">
    <location>
        <begin position="216"/>
        <end position="269"/>
    </location>
</feature>
<dbReference type="Pfam" id="PF00672">
    <property type="entry name" value="HAMP"/>
    <property type="match status" value="1"/>
</dbReference>
<feature type="compositionally biased region" description="Low complexity" evidence="7">
    <location>
        <begin position="337"/>
        <end position="350"/>
    </location>
</feature>
<dbReference type="InterPro" id="IPR003660">
    <property type="entry name" value="HAMP_dom"/>
</dbReference>
<dbReference type="SMART" id="SM00283">
    <property type="entry name" value="MA"/>
    <property type="match status" value="1"/>
</dbReference>
<dbReference type="GO" id="GO:0005886">
    <property type="term" value="C:plasma membrane"/>
    <property type="evidence" value="ECO:0007669"/>
    <property type="project" value="UniProtKB-SubCell"/>
</dbReference>
<protein>
    <submittedName>
        <fullName evidence="11">HAMP domain-containing protein</fullName>
    </submittedName>
</protein>
<comment type="caution">
    <text evidence="11">The sequence shown here is derived from an EMBL/GenBank/DDBJ whole genome shotgun (WGS) entry which is preliminary data.</text>
</comment>
<comment type="subcellular location">
    <subcellularLocation>
        <location evidence="1">Cell membrane</location>
    </subcellularLocation>
</comment>
<evidence type="ECO:0000256" key="2">
    <source>
        <dbReference type="ARBA" id="ARBA00022475"/>
    </source>
</evidence>
<reference evidence="11 12" key="1">
    <citation type="submission" date="2019-11" db="EMBL/GenBank/DDBJ databases">
        <title>Bacillus lacus genome.</title>
        <authorList>
            <person name="Allen C.J."/>
            <person name="Newman J.D."/>
        </authorList>
    </citation>
    <scope>NUCLEOTIDE SEQUENCE [LARGE SCALE GENOMIC DNA]</scope>
    <source>
        <strain evidence="11 12">KCTC 33946</strain>
    </source>
</reference>
<dbReference type="AlphaFoldDB" id="A0A7X2IWJ0"/>
<keyword evidence="4 6" id="KW-0807">Transducer</keyword>
<dbReference type="EMBL" id="WKKI01000003">
    <property type="protein sequence ID" value="MRX71118.1"/>
    <property type="molecule type" value="Genomic_DNA"/>
</dbReference>
<dbReference type="GO" id="GO:0007165">
    <property type="term" value="P:signal transduction"/>
    <property type="evidence" value="ECO:0007669"/>
    <property type="project" value="UniProtKB-KW"/>
</dbReference>
<evidence type="ECO:0000313" key="12">
    <source>
        <dbReference type="Proteomes" id="UP000448867"/>
    </source>
</evidence>
<keyword evidence="2" id="KW-1003">Cell membrane</keyword>
<dbReference type="Pfam" id="PF12729">
    <property type="entry name" value="4HB_MCP_1"/>
    <property type="match status" value="1"/>
</dbReference>
<keyword evidence="3 8" id="KW-0472">Membrane</keyword>
<gene>
    <name evidence="11" type="ORF">GJU40_02900</name>
</gene>
<dbReference type="SUPFAM" id="SSF58104">
    <property type="entry name" value="Methyl-accepting chemotaxis protein (MCP) signaling domain"/>
    <property type="match status" value="1"/>
</dbReference>
<evidence type="ECO:0000256" key="4">
    <source>
        <dbReference type="ARBA" id="ARBA00023224"/>
    </source>
</evidence>
<comment type="similarity">
    <text evidence="5">Belongs to the methyl-accepting chemotaxis (MCP) protein family.</text>
</comment>
<dbReference type="SMART" id="SM00304">
    <property type="entry name" value="HAMP"/>
    <property type="match status" value="1"/>
</dbReference>
<proteinExistence type="inferred from homology"/>
<dbReference type="PANTHER" id="PTHR32089:SF112">
    <property type="entry name" value="LYSOZYME-LIKE PROTEIN-RELATED"/>
    <property type="match status" value="1"/>
</dbReference>
<evidence type="ECO:0000256" key="7">
    <source>
        <dbReference type="SAM" id="MobiDB-lite"/>
    </source>
</evidence>
<evidence type="ECO:0000313" key="11">
    <source>
        <dbReference type="EMBL" id="MRX71118.1"/>
    </source>
</evidence>
<dbReference type="CDD" id="cd11386">
    <property type="entry name" value="MCP_signal"/>
    <property type="match status" value="1"/>
</dbReference>
<evidence type="ECO:0000259" key="9">
    <source>
        <dbReference type="PROSITE" id="PS50111"/>
    </source>
</evidence>
<evidence type="ECO:0000256" key="8">
    <source>
        <dbReference type="SAM" id="Phobius"/>
    </source>
</evidence>
<dbReference type="CDD" id="cd06225">
    <property type="entry name" value="HAMP"/>
    <property type="match status" value="1"/>
</dbReference>
<feature type="transmembrane region" description="Helical" evidence="8">
    <location>
        <begin position="15"/>
        <end position="35"/>
    </location>
</feature>
<dbReference type="InterPro" id="IPR024478">
    <property type="entry name" value="HlyB_4HB_MCP"/>
</dbReference>
<dbReference type="Gene3D" id="6.10.340.10">
    <property type="match status" value="1"/>
</dbReference>
<evidence type="ECO:0000256" key="6">
    <source>
        <dbReference type="PROSITE-ProRule" id="PRU00284"/>
    </source>
</evidence>
<feature type="region of interest" description="Disordered" evidence="7">
    <location>
        <begin position="328"/>
        <end position="350"/>
    </location>
</feature>
<sequence>MGEWSLRMNSLKGKILTGFAIILTILITISSYNYFAMNSLSNQVEEITDNDMVFLEDINSISFSVANRAKIARDYILFNREEFKVQFLEETEKAIQTEENLFKAINEGVISGGLAASIKEADEKTIRWRKLVTDQIIPLYDSGDQEGAVQLMAEKCLPYSQEAIDAWVKVVDIQNEITKTQAENAVSTASQAKIFTAVGLIAAVVISIAVALYIANKISRAISLVVQRLEIIANGDLRGELLETKSEDEVGRLIKASNSMVQNLKALLSRVAETSNQLAVSSQQFTASAQQSSSSAMQVTTSVQEIAKGAEYSAVSAMESVSAMDSMSKEVQRIAHSSSDVSQESQSSNQQAVEGRALIQKAVTQMHSIEVSVGTTADLISELGVRSNEIGQIVEVITGIASQTNLLALNAAIEAARAGEQGLGFAVVADEVRKLAEQSKNSADQIAQLINEIQQDTHAAIASMDSGTKEVNIGTNVINEAGQAFGKIQESIKLVSEKIDEVSTSTEQMAASAQQVNATIVSLADIAHNTSENSQNVAAASEEQLATMQQVSASVNALSSLSDELQNELSKFKF</sequence>
<dbReference type="Pfam" id="PF00015">
    <property type="entry name" value="MCPsignal"/>
    <property type="match status" value="1"/>
</dbReference>
<dbReference type="Proteomes" id="UP000448867">
    <property type="component" value="Unassembled WGS sequence"/>
</dbReference>
<evidence type="ECO:0000259" key="10">
    <source>
        <dbReference type="PROSITE" id="PS50885"/>
    </source>
</evidence>
<keyword evidence="8" id="KW-1133">Transmembrane helix</keyword>
<name>A0A7X2IWJ0_9BACI</name>
<keyword evidence="8" id="KW-0812">Transmembrane</keyword>
<keyword evidence="12" id="KW-1185">Reference proteome</keyword>
<accession>A0A7X2IWJ0</accession>